<dbReference type="RefSeq" id="WP_209530983.1">
    <property type="nucleotide sequence ID" value="NZ_JAEEGA010000014.1"/>
</dbReference>
<reference evidence="2" key="1">
    <citation type="submission" date="2020-12" db="EMBL/GenBank/DDBJ databases">
        <title>Vagococcus allomyrinae sp. nov. and Enterococcus lavae sp. nov., isolated from the larvae of Allomyrina dichotoma.</title>
        <authorList>
            <person name="Lee S.D."/>
        </authorList>
    </citation>
    <scope>NUCLEOTIDE SEQUENCE</scope>
    <source>
        <strain evidence="2">BWB3-3</strain>
    </source>
</reference>
<organism evidence="2 3">
    <name type="scientific">Vagococcus allomyrinae</name>
    <dbReference type="NCBI Taxonomy" id="2794353"/>
    <lineage>
        <taxon>Bacteria</taxon>
        <taxon>Bacillati</taxon>
        <taxon>Bacillota</taxon>
        <taxon>Bacilli</taxon>
        <taxon>Lactobacillales</taxon>
        <taxon>Enterococcaceae</taxon>
        <taxon>Vagococcus</taxon>
    </lineage>
</organism>
<feature type="transmembrane region" description="Helical" evidence="1">
    <location>
        <begin position="100"/>
        <end position="119"/>
    </location>
</feature>
<gene>
    <name evidence="2" type="ORF">I6N95_19340</name>
</gene>
<dbReference type="Pfam" id="PF19845">
    <property type="entry name" value="DUF6320"/>
    <property type="match status" value="1"/>
</dbReference>
<dbReference type="InterPro" id="IPR046283">
    <property type="entry name" value="DUF6320"/>
</dbReference>
<dbReference type="EMBL" id="JAEEGA010000014">
    <property type="protein sequence ID" value="MBP1043177.1"/>
    <property type="molecule type" value="Genomic_DNA"/>
</dbReference>
<proteinExistence type="predicted"/>
<feature type="transmembrane region" description="Helical" evidence="1">
    <location>
        <begin position="131"/>
        <end position="149"/>
    </location>
</feature>
<keyword evidence="3" id="KW-1185">Reference proteome</keyword>
<protein>
    <submittedName>
        <fullName evidence="2">Uncharacterized protein</fullName>
    </submittedName>
</protein>
<evidence type="ECO:0000313" key="2">
    <source>
        <dbReference type="EMBL" id="MBP1043177.1"/>
    </source>
</evidence>
<name>A0A940P884_9ENTE</name>
<dbReference type="Proteomes" id="UP000674938">
    <property type="component" value="Unassembled WGS sequence"/>
</dbReference>
<accession>A0A940P884</accession>
<keyword evidence="1" id="KW-0472">Membrane</keyword>
<keyword evidence="1" id="KW-1133">Transmembrane helix</keyword>
<feature type="transmembrane region" description="Helical" evidence="1">
    <location>
        <begin position="155"/>
        <end position="178"/>
    </location>
</feature>
<keyword evidence="1" id="KW-0812">Transmembrane</keyword>
<evidence type="ECO:0000313" key="3">
    <source>
        <dbReference type="Proteomes" id="UP000674938"/>
    </source>
</evidence>
<sequence length="192" mass="22390">MYPLPQPIKKTRHYWQQALNLSQWLIVGSSLWLNMLTWQIHAFWWSAIVFSGCLYLKKVIEVIFLHGTYRHVGQTLWKNFIFLSVFILSLDYFLGYQGWTLNYLLPIISVSTVLILVLWSLIKGTVFRQEFGYLLCLITANLSLLWLFIAGKLTIFWPSGLSILTAALILLVLVLFTGTKLKSEVARRFHYK</sequence>
<evidence type="ECO:0000256" key="1">
    <source>
        <dbReference type="SAM" id="Phobius"/>
    </source>
</evidence>
<feature type="transmembrane region" description="Helical" evidence="1">
    <location>
        <begin position="76"/>
        <end position="94"/>
    </location>
</feature>
<comment type="caution">
    <text evidence="2">The sequence shown here is derived from an EMBL/GenBank/DDBJ whole genome shotgun (WGS) entry which is preliminary data.</text>
</comment>
<dbReference type="AlphaFoldDB" id="A0A940P884"/>